<evidence type="ECO:0000256" key="1">
    <source>
        <dbReference type="ARBA" id="ARBA00022884"/>
    </source>
</evidence>
<reference evidence="5" key="1">
    <citation type="journal article" date="2019" name="Int. J. Syst. Evol. Microbiol.">
        <title>The Global Catalogue of Microorganisms (GCM) 10K type strain sequencing project: providing services to taxonomists for standard genome sequencing and annotation.</title>
        <authorList>
            <consortium name="The Broad Institute Genomics Platform"/>
            <consortium name="The Broad Institute Genome Sequencing Center for Infectious Disease"/>
            <person name="Wu L."/>
            <person name="Ma J."/>
        </authorList>
    </citation>
    <scope>NUCLEOTIDE SEQUENCE [LARGE SCALE GENOMIC DNA]</scope>
    <source>
        <strain evidence="5">JCM 16601</strain>
    </source>
</reference>
<keyword evidence="5" id="KW-1185">Reference proteome</keyword>
<evidence type="ECO:0000259" key="3">
    <source>
        <dbReference type="PROSITE" id="PS50102"/>
    </source>
</evidence>
<dbReference type="InterPro" id="IPR000504">
    <property type="entry name" value="RRM_dom"/>
</dbReference>
<comment type="caution">
    <text evidence="4">The sequence shown here is derived from an EMBL/GenBank/DDBJ whole genome shotgun (WGS) entry which is preliminary data.</text>
</comment>
<dbReference type="InterPro" id="IPR035979">
    <property type="entry name" value="RBD_domain_sf"/>
</dbReference>
<organism evidence="4 5">
    <name type="scientific">Mucilaginibacter dorajii</name>
    <dbReference type="NCBI Taxonomy" id="692994"/>
    <lineage>
        <taxon>Bacteria</taxon>
        <taxon>Pseudomonadati</taxon>
        <taxon>Bacteroidota</taxon>
        <taxon>Sphingobacteriia</taxon>
        <taxon>Sphingobacteriales</taxon>
        <taxon>Sphingobacteriaceae</taxon>
        <taxon>Mucilaginibacter</taxon>
    </lineage>
</organism>
<protein>
    <recommendedName>
        <fullName evidence="3">RRM domain-containing protein</fullName>
    </recommendedName>
</protein>
<evidence type="ECO:0000256" key="2">
    <source>
        <dbReference type="SAM" id="MobiDB-lite"/>
    </source>
</evidence>
<evidence type="ECO:0000313" key="4">
    <source>
        <dbReference type="EMBL" id="GAA3987350.1"/>
    </source>
</evidence>
<dbReference type="PANTHER" id="PTHR48025">
    <property type="entry name" value="OS02G0815200 PROTEIN"/>
    <property type="match status" value="1"/>
</dbReference>
<dbReference type="Proteomes" id="UP001500742">
    <property type="component" value="Unassembled WGS sequence"/>
</dbReference>
<feature type="domain" description="RRM" evidence="3">
    <location>
        <begin position="1"/>
        <end position="68"/>
    </location>
</feature>
<dbReference type="Pfam" id="PF00076">
    <property type="entry name" value="RRM_1"/>
    <property type="match status" value="1"/>
</dbReference>
<dbReference type="Gene3D" id="3.30.70.330">
    <property type="match status" value="1"/>
</dbReference>
<gene>
    <name evidence="4" type="ORF">GCM10022210_44960</name>
</gene>
<dbReference type="SUPFAM" id="SSF54928">
    <property type="entry name" value="RNA-binding domain, RBD"/>
    <property type="match status" value="1"/>
</dbReference>
<dbReference type="PROSITE" id="PS50102">
    <property type="entry name" value="RRM"/>
    <property type="match status" value="1"/>
</dbReference>
<accession>A0ABP7QSL5</accession>
<dbReference type="InterPro" id="IPR050502">
    <property type="entry name" value="Euk_RNA-bind_prot"/>
</dbReference>
<evidence type="ECO:0000313" key="5">
    <source>
        <dbReference type="Proteomes" id="UP001500742"/>
    </source>
</evidence>
<sequence>MTELDLVKMVNLHGEVSTIKIVRDKKTRICKGYAFLEMKDREGAENTVIALDGTPMGDRVLNVKINEETYVKQAPPRKNFGYNNNSNSSFKRPSSPSSSASSEQARAKRPRRAI</sequence>
<dbReference type="EMBL" id="BAAAZC010000029">
    <property type="protein sequence ID" value="GAA3987350.1"/>
    <property type="molecule type" value="Genomic_DNA"/>
</dbReference>
<name>A0ABP7QSL5_9SPHI</name>
<feature type="compositionally biased region" description="Low complexity" evidence="2">
    <location>
        <begin position="83"/>
        <end position="102"/>
    </location>
</feature>
<dbReference type="InterPro" id="IPR012677">
    <property type="entry name" value="Nucleotide-bd_a/b_plait_sf"/>
</dbReference>
<dbReference type="SMART" id="SM00360">
    <property type="entry name" value="RRM"/>
    <property type="match status" value="1"/>
</dbReference>
<keyword evidence="1" id="KW-0694">RNA-binding</keyword>
<dbReference type="PANTHER" id="PTHR48025:SF1">
    <property type="entry name" value="RRM DOMAIN-CONTAINING PROTEIN"/>
    <property type="match status" value="1"/>
</dbReference>
<proteinExistence type="predicted"/>
<feature type="region of interest" description="Disordered" evidence="2">
    <location>
        <begin position="72"/>
        <end position="114"/>
    </location>
</feature>